<dbReference type="InParanoid" id="A0A0C3DC71"/>
<dbReference type="EMBL" id="KN832870">
    <property type="protein sequence ID" value="KIN08954.1"/>
    <property type="molecule type" value="Genomic_DNA"/>
</dbReference>
<dbReference type="STRING" id="913774.A0A0C3DC71"/>
<organism evidence="4 5">
    <name type="scientific">Oidiodendron maius (strain Zn)</name>
    <dbReference type="NCBI Taxonomy" id="913774"/>
    <lineage>
        <taxon>Eukaryota</taxon>
        <taxon>Fungi</taxon>
        <taxon>Dikarya</taxon>
        <taxon>Ascomycota</taxon>
        <taxon>Pezizomycotina</taxon>
        <taxon>Leotiomycetes</taxon>
        <taxon>Leotiomycetes incertae sedis</taxon>
        <taxon>Myxotrichaceae</taxon>
        <taxon>Oidiodendron</taxon>
    </lineage>
</organism>
<dbReference type="AlphaFoldDB" id="A0A0C3DC71"/>
<accession>A0A0C3DC71</accession>
<comment type="similarity">
    <text evidence="3">Belongs to the ustYa family.</text>
</comment>
<gene>
    <name evidence="4" type="ORF">OIDMADRAFT_108368</name>
</gene>
<evidence type="ECO:0000313" key="4">
    <source>
        <dbReference type="EMBL" id="KIN08954.1"/>
    </source>
</evidence>
<dbReference type="GO" id="GO:0043386">
    <property type="term" value="P:mycotoxin biosynthetic process"/>
    <property type="evidence" value="ECO:0007669"/>
    <property type="project" value="InterPro"/>
</dbReference>
<dbReference type="HOGENOM" id="CLU_042941_8_4_1"/>
<dbReference type="PANTHER" id="PTHR33365:SF11">
    <property type="entry name" value="TAT PATHWAY SIGNAL SEQUENCE"/>
    <property type="match status" value="1"/>
</dbReference>
<keyword evidence="2" id="KW-0560">Oxidoreductase</keyword>
<proteinExistence type="inferred from homology"/>
<dbReference type="OrthoDB" id="3687641at2759"/>
<dbReference type="Proteomes" id="UP000054321">
    <property type="component" value="Unassembled WGS sequence"/>
</dbReference>
<evidence type="ECO:0000256" key="3">
    <source>
        <dbReference type="ARBA" id="ARBA00035112"/>
    </source>
</evidence>
<dbReference type="GO" id="GO:0016491">
    <property type="term" value="F:oxidoreductase activity"/>
    <property type="evidence" value="ECO:0007669"/>
    <property type="project" value="UniProtKB-KW"/>
</dbReference>
<dbReference type="PANTHER" id="PTHR33365">
    <property type="entry name" value="YALI0B05434P"/>
    <property type="match status" value="1"/>
</dbReference>
<reference evidence="4 5" key="1">
    <citation type="submission" date="2014-04" db="EMBL/GenBank/DDBJ databases">
        <authorList>
            <consortium name="DOE Joint Genome Institute"/>
            <person name="Kuo A."/>
            <person name="Martino E."/>
            <person name="Perotto S."/>
            <person name="Kohler A."/>
            <person name="Nagy L.G."/>
            <person name="Floudas D."/>
            <person name="Copeland A."/>
            <person name="Barry K.W."/>
            <person name="Cichocki N."/>
            <person name="Veneault-Fourrey C."/>
            <person name="LaButti K."/>
            <person name="Lindquist E.A."/>
            <person name="Lipzen A."/>
            <person name="Lundell T."/>
            <person name="Morin E."/>
            <person name="Murat C."/>
            <person name="Sun H."/>
            <person name="Tunlid A."/>
            <person name="Henrissat B."/>
            <person name="Grigoriev I.V."/>
            <person name="Hibbett D.S."/>
            <person name="Martin F."/>
            <person name="Nordberg H.P."/>
            <person name="Cantor M.N."/>
            <person name="Hua S.X."/>
        </authorList>
    </citation>
    <scope>NUCLEOTIDE SEQUENCE [LARGE SCALE GENOMIC DNA]</scope>
    <source>
        <strain evidence="4 5">Zn</strain>
    </source>
</reference>
<reference evidence="5" key="2">
    <citation type="submission" date="2015-01" db="EMBL/GenBank/DDBJ databases">
        <title>Evolutionary Origins and Diversification of the Mycorrhizal Mutualists.</title>
        <authorList>
            <consortium name="DOE Joint Genome Institute"/>
            <consortium name="Mycorrhizal Genomics Consortium"/>
            <person name="Kohler A."/>
            <person name="Kuo A."/>
            <person name="Nagy L.G."/>
            <person name="Floudas D."/>
            <person name="Copeland A."/>
            <person name="Barry K.W."/>
            <person name="Cichocki N."/>
            <person name="Veneault-Fourrey C."/>
            <person name="LaButti K."/>
            <person name="Lindquist E.A."/>
            <person name="Lipzen A."/>
            <person name="Lundell T."/>
            <person name="Morin E."/>
            <person name="Murat C."/>
            <person name="Riley R."/>
            <person name="Ohm R."/>
            <person name="Sun H."/>
            <person name="Tunlid A."/>
            <person name="Henrissat B."/>
            <person name="Grigoriev I.V."/>
            <person name="Hibbett D.S."/>
            <person name="Martin F."/>
        </authorList>
    </citation>
    <scope>NUCLEOTIDE SEQUENCE [LARGE SCALE GENOMIC DNA]</scope>
    <source>
        <strain evidence="5">Zn</strain>
    </source>
</reference>
<evidence type="ECO:0000256" key="1">
    <source>
        <dbReference type="ARBA" id="ARBA00004685"/>
    </source>
</evidence>
<evidence type="ECO:0000313" key="5">
    <source>
        <dbReference type="Proteomes" id="UP000054321"/>
    </source>
</evidence>
<dbReference type="Pfam" id="PF11807">
    <property type="entry name" value="UstYa"/>
    <property type="match status" value="1"/>
</dbReference>
<name>A0A0C3DC71_OIDMZ</name>
<evidence type="ECO:0000256" key="2">
    <source>
        <dbReference type="ARBA" id="ARBA00023002"/>
    </source>
</evidence>
<dbReference type="InterPro" id="IPR021765">
    <property type="entry name" value="UstYa-like"/>
</dbReference>
<feature type="non-terminal residue" evidence="4">
    <location>
        <position position="1"/>
    </location>
</feature>
<keyword evidence="5" id="KW-1185">Reference proteome</keyword>
<sequence length="111" mass="12768">FVKAHGRDQESSDDSYYGVAAFHQIHCLTLYLGVRNETLTQKHLDHSTHCIEYLRQSILCNADPSLEFTYDMKVPGQEDARATFGWNVTHVCRDYQQLLNWAGKHADLNVL</sequence>
<comment type="pathway">
    <text evidence="1">Mycotoxin biosynthesis.</text>
</comment>
<protein>
    <submittedName>
        <fullName evidence="4">Uncharacterized protein</fullName>
    </submittedName>
</protein>